<accession>A0A1J1J8I7</accession>
<organism evidence="1 2">
    <name type="scientific">Clunio marinus</name>
    <dbReference type="NCBI Taxonomy" id="568069"/>
    <lineage>
        <taxon>Eukaryota</taxon>
        <taxon>Metazoa</taxon>
        <taxon>Ecdysozoa</taxon>
        <taxon>Arthropoda</taxon>
        <taxon>Hexapoda</taxon>
        <taxon>Insecta</taxon>
        <taxon>Pterygota</taxon>
        <taxon>Neoptera</taxon>
        <taxon>Endopterygota</taxon>
        <taxon>Diptera</taxon>
        <taxon>Nematocera</taxon>
        <taxon>Chironomoidea</taxon>
        <taxon>Chironomidae</taxon>
        <taxon>Clunio</taxon>
    </lineage>
</organism>
<dbReference type="EMBL" id="CVRI01000075">
    <property type="protein sequence ID" value="CRL08696.1"/>
    <property type="molecule type" value="Genomic_DNA"/>
</dbReference>
<reference evidence="1 2" key="1">
    <citation type="submission" date="2015-04" db="EMBL/GenBank/DDBJ databases">
        <authorList>
            <person name="Syromyatnikov M.Y."/>
            <person name="Popov V.N."/>
        </authorList>
    </citation>
    <scope>NUCLEOTIDE SEQUENCE [LARGE SCALE GENOMIC DNA]</scope>
</reference>
<protein>
    <submittedName>
        <fullName evidence="1">CLUMA_CG021526, isoform A</fullName>
    </submittedName>
</protein>
<dbReference type="AlphaFoldDB" id="A0A1J1J8I7"/>
<proteinExistence type="predicted"/>
<evidence type="ECO:0000313" key="2">
    <source>
        <dbReference type="Proteomes" id="UP000183832"/>
    </source>
</evidence>
<keyword evidence="2" id="KW-1185">Reference proteome</keyword>
<sequence length="68" mass="8272">MRMIQYKDEQKCCQKETFFVKRRSSALYFCQQLSHVHKTTSEYSQLHRSGWKFPTMMQPLQAKLRDKP</sequence>
<name>A0A1J1J8I7_9DIPT</name>
<evidence type="ECO:0000313" key="1">
    <source>
        <dbReference type="EMBL" id="CRL08696.1"/>
    </source>
</evidence>
<gene>
    <name evidence="1" type="ORF">CLUMA_CG021526</name>
</gene>
<dbReference type="Proteomes" id="UP000183832">
    <property type="component" value="Unassembled WGS sequence"/>
</dbReference>